<evidence type="ECO:0000313" key="9">
    <source>
        <dbReference type="Proteomes" id="UP000193804"/>
    </source>
</evidence>
<evidence type="ECO:0000256" key="5">
    <source>
        <dbReference type="ARBA" id="ARBA00023136"/>
    </source>
</evidence>
<dbReference type="InterPro" id="IPR007168">
    <property type="entry name" value="Phageshock_PspC_N"/>
</dbReference>
<dbReference type="RefSeq" id="WP_085518263.1">
    <property type="nucleotide sequence ID" value="NZ_FXAW01000006.1"/>
</dbReference>
<evidence type="ECO:0000313" key="8">
    <source>
        <dbReference type="EMBL" id="SMG43005.1"/>
    </source>
</evidence>
<dbReference type="Proteomes" id="UP000193804">
    <property type="component" value="Unassembled WGS sequence"/>
</dbReference>
<evidence type="ECO:0000259" key="7">
    <source>
        <dbReference type="Pfam" id="PF04024"/>
    </source>
</evidence>
<keyword evidence="9" id="KW-1185">Reference proteome</keyword>
<proteinExistence type="predicted"/>
<reference evidence="9" key="1">
    <citation type="submission" date="2017-04" db="EMBL/GenBank/DDBJ databases">
        <authorList>
            <person name="Varghese N."/>
            <person name="Submissions S."/>
        </authorList>
    </citation>
    <scope>NUCLEOTIDE SEQUENCE [LARGE SCALE GENOMIC DNA]</scope>
    <source>
        <strain evidence="9">DSM 4125</strain>
    </source>
</reference>
<dbReference type="PANTHER" id="PTHR33885">
    <property type="entry name" value="PHAGE SHOCK PROTEIN C"/>
    <property type="match status" value="1"/>
</dbReference>
<feature type="transmembrane region" description="Helical" evidence="6">
    <location>
        <begin position="33"/>
        <end position="57"/>
    </location>
</feature>
<keyword evidence="4 6" id="KW-1133">Transmembrane helix</keyword>
<gene>
    <name evidence="8" type="ORF">SAMN05661096_02962</name>
</gene>
<evidence type="ECO:0000256" key="1">
    <source>
        <dbReference type="ARBA" id="ARBA00004162"/>
    </source>
</evidence>
<dbReference type="Pfam" id="PF04024">
    <property type="entry name" value="PspC"/>
    <property type="match status" value="1"/>
</dbReference>
<dbReference type="EMBL" id="FXAW01000006">
    <property type="protein sequence ID" value="SMG43005.1"/>
    <property type="molecule type" value="Genomic_DNA"/>
</dbReference>
<evidence type="ECO:0000256" key="4">
    <source>
        <dbReference type="ARBA" id="ARBA00022989"/>
    </source>
</evidence>
<dbReference type="OrthoDB" id="5772680at2"/>
<feature type="domain" description="Phage shock protein PspC N-terminal" evidence="7">
    <location>
        <begin position="4"/>
        <end position="61"/>
    </location>
</feature>
<dbReference type="InterPro" id="IPR052027">
    <property type="entry name" value="PspC"/>
</dbReference>
<protein>
    <submittedName>
        <fullName evidence="8">Phage shock protein C (PspC) family protein</fullName>
    </submittedName>
</protein>
<sequence length="67" mass="7762">MEKNLERTRERVFAGVCGGIAKYFGWDPGKVRLLYVLISILSAAFPGILVYIILWFVMPEENLSWKR</sequence>
<accession>A0A1X7KQD9</accession>
<comment type="subcellular location">
    <subcellularLocation>
        <location evidence="1">Cell membrane</location>
        <topology evidence="1">Single-pass membrane protein</topology>
    </subcellularLocation>
</comment>
<evidence type="ECO:0000256" key="3">
    <source>
        <dbReference type="ARBA" id="ARBA00022692"/>
    </source>
</evidence>
<dbReference type="PANTHER" id="PTHR33885:SF3">
    <property type="entry name" value="PHAGE SHOCK PROTEIN C"/>
    <property type="match status" value="1"/>
</dbReference>
<keyword evidence="2" id="KW-1003">Cell membrane</keyword>
<dbReference type="GO" id="GO:0005886">
    <property type="term" value="C:plasma membrane"/>
    <property type="evidence" value="ECO:0007669"/>
    <property type="project" value="UniProtKB-SubCell"/>
</dbReference>
<keyword evidence="3 6" id="KW-0812">Transmembrane</keyword>
<organism evidence="8 9">
    <name type="scientific">Marivirga sericea</name>
    <dbReference type="NCBI Taxonomy" id="1028"/>
    <lineage>
        <taxon>Bacteria</taxon>
        <taxon>Pseudomonadati</taxon>
        <taxon>Bacteroidota</taxon>
        <taxon>Cytophagia</taxon>
        <taxon>Cytophagales</taxon>
        <taxon>Marivirgaceae</taxon>
        <taxon>Marivirga</taxon>
    </lineage>
</organism>
<dbReference type="STRING" id="1028.SAMN05661096_02962"/>
<evidence type="ECO:0000256" key="6">
    <source>
        <dbReference type="SAM" id="Phobius"/>
    </source>
</evidence>
<dbReference type="AlphaFoldDB" id="A0A1X7KQD9"/>
<keyword evidence="5 6" id="KW-0472">Membrane</keyword>
<name>A0A1X7KQD9_9BACT</name>
<evidence type="ECO:0000256" key="2">
    <source>
        <dbReference type="ARBA" id="ARBA00022475"/>
    </source>
</evidence>